<dbReference type="InterPro" id="IPR011992">
    <property type="entry name" value="EF-hand-dom_pair"/>
</dbReference>
<dbReference type="GO" id="GO:0005509">
    <property type="term" value="F:calcium ion binding"/>
    <property type="evidence" value="ECO:0007669"/>
    <property type="project" value="InterPro"/>
</dbReference>
<feature type="compositionally biased region" description="Low complexity" evidence="1">
    <location>
        <begin position="269"/>
        <end position="284"/>
    </location>
</feature>
<feature type="domain" description="EF-hand" evidence="2">
    <location>
        <begin position="158"/>
        <end position="193"/>
    </location>
</feature>
<name>A0A7S1Q475_NEODS</name>
<dbReference type="SUPFAM" id="SSF47473">
    <property type="entry name" value="EF-hand"/>
    <property type="match status" value="1"/>
</dbReference>
<dbReference type="Gene3D" id="1.10.238.10">
    <property type="entry name" value="EF-hand"/>
    <property type="match status" value="1"/>
</dbReference>
<evidence type="ECO:0000256" key="1">
    <source>
        <dbReference type="SAM" id="MobiDB-lite"/>
    </source>
</evidence>
<sequence>MDYDEDFEAQRKFGEAEMKSLLRDNWSVVIRIAKKVERLGQLTVHLLHSGIAHELCLMHRDNPVLHNVLASCSDGGVVSMQLLREAVKDARPPTAPARRMPPYAIGNHDGHEDGSAARSIESRQAAFRSAALAAAGGKHVVSRKSFGKVVAAVDRFGVSDREAADLFTVLDPKRTGHVNLDEFCDRFAREFLKPKSMRPTLGATGVDGRSNAFEWSVTESPRRVGSASPRARDGAARSSPRRGPTVVKPTRASALRRDLTAGSARSRDVPPSSLPQVPMPPQRQRVNLSVLASPRMLGNIV</sequence>
<evidence type="ECO:0000259" key="2">
    <source>
        <dbReference type="PROSITE" id="PS50222"/>
    </source>
</evidence>
<feature type="region of interest" description="Disordered" evidence="1">
    <location>
        <begin position="217"/>
        <end position="284"/>
    </location>
</feature>
<proteinExistence type="predicted"/>
<dbReference type="PROSITE" id="PS50222">
    <property type="entry name" value="EF_HAND_2"/>
    <property type="match status" value="1"/>
</dbReference>
<dbReference type="InterPro" id="IPR002048">
    <property type="entry name" value="EF_hand_dom"/>
</dbReference>
<accession>A0A7S1Q475</accession>
<protein>
    <recommendedName>
        <fullName evidence="2">EF-hand domain-containing protein</fullName>
    </recommendedName>
</protein>
<evidence type="ECO:0000313" key="3">
    <source>
        <dbReference type="EMBL" id="CAD9119448.1"/>
    </source>
</evidence>
<gene>
    <name evidence="3" type="ORF">NDES1114_LOCUS16548</name>
</gene>
<dbReference type="AlphaFoldDB" id="A0A7S1Q475"/>
<reference evidence="3" key="1">
    <citation type="submission" date="2021-01" db="EMBL/GenBank/DDBJ databases">
        <authorList>
            <person name="Corre E."/>
            <person name="Pelletier E."/>
            <person name="Niang G."/>
            <person name="Scheremetjew M."/>
            <person name="Finn R."/>
            <person name="Kale V."/>
            <person name="Holt S."/>
            <person name="Cochrane G."/>
            <person name="Meng A."/>
            <person name="Brown T."/>
            <person name="Cohen L."/>
        </authorList>
    </citation>
    <scope>NUCLEOTIDE SEQUENCE</scope>
    <source>
        <strain evidence="3">CCAP 1951/1</strain>
    </source>
</reference>
<organism evidence="3">
    <name type="scientific">Neobodo designis</name>
    <name type="common">Flagellated protozoan</name>
    <name type="synonym">Bodo designis</name>
    <dbReference type="NCBI Taxonomy" id="312471"/>
    <lineage>
        <taxon>Eukaryota</taxon>
        <taxon>Discoba</taxon>
        <taxon>Euglenozoa</taxon>
        <taxon>Kinetoplastea</taxon>
        <taxon>Metakinetoplastina</taxon>
        <taxon>Neobodonida</taxon>
        <taxon>Neobodo</taxon>
    </lineage>
</organism>
<dbReference type="EMBL" id="HBGF01024960">
    <property type="protein sequence ID" value="CAD9119448.1"/>
    <property type="molecule type" value="Transcribed_RNA"/>
</dbReference>